<dbReference type="Proteomes" id="UP001172386">
    <property type="component" value="Unassembled WGS sequence"/>
</dbReference>
<evidence type="ECO:0000313" key="1">
    <source>
        <dbReference type="EMBL" id="KAJ9650956.1"/>
    </source>
</evidence>
<evidence type="ECO:0000313" key="2">
    <source>
        <dbReference type="Proteomes" id="UP001172386"/>
    </source>
</evidence>
<comment type="caution">
    <text evidence="1">The sequence shown here is derived from an EMBL/GenBank/DDBJ whole genome shotgun (WGS) entry which is preliminary data.</text>
</comment>
<sequence length="288" mass="32094">MSRPYASFKVDPSITFDNFRYNQPSVVRPASIANFSRPMSIRPALSHSTSTMTFSLPPLSRSSSSESLSGPATPDQVIAMPIFRVGPVTTIDFDAEPHSEKATHMPSFLLDDRQSPELDLRFSFERRSSYEVEASLPTPQLLKPFSARDRHTRPPTAPSALSQTSFAHYDQDGPHSAPPTVTSFAEFRQALEERQEARRVDAARKGLPALPFLSQDPFQCPLTGMRPRSARRAVEDDDVYSRPVSMKSSAPSVMSSRSTKSFKKGLSKVKRLFGGSQRRREKIIMMPA</sequence>
<reference evidence="1" key="1">
    <citation type="submission" date="2022-10" db="EMBL/GenBank/DDBJ databases">
        <title>Culturing micro-colonial fungi from biological soil crusts in the Mojave desert and describing Neophaeococcomyces mojavensis, and introducing the new genera and species Taxawa tesnikishii.</title>
        <authorList>
            <person name="Kurbessoian T."/>
            <person name="Stajich J.E."/>
        </authorList>
    </citation>
    <scope>NUCLEOTIDE SEQUENCE</scope>
    <source>
        <strain evidence="1">JES_112</strain>
    </source>
</reference>
<dbReference type="EMBL" id="JAPDRQ010000294">
    <property type="protein sequence ID" value="KAJ9650956.1"/>
    <property type="molecule type" value="Genomic_DNA"/>
</dbReference>
<proteinExistence type="predicted"/>
<accession>A0ACC2ZTN3</accession>
<gene>
    <name evidence="1" type="ORF">H2198_009750</name>
</gene>
<keyword evidence="2" id="KW-1185">Reference proteome</keyword>
<protein>
    <submittedName>
        <fullName evidence="1">Uncharacterized protein</fullName>
    </submittedName>
</protein>
<name>A0ACC2ZTN3_9EURO</name>
<organism evidence="1 2">
    <name type="scientific">Neophaeococcomyces mojaviensis</name>
    <dbReference type="NCBI Taxonomy" id="3383035"/>
    <lineage>
        <taxon>Eukaryota</taxon>
        <taxon>Fungi</taxon>
        <taxon>Dikarya</taxon>
        <taxon>Ascomycota</taxon>
        <taxon>Pezizomycotina</taxon>
        <taxon>Eurotiomycetes</taxon>
        <taxon>Chaetothyriomycetidae</taxon>
        <taxon>Chaetothyriales</taxon>
        <taxon>Chaetothyriales incertae sedis</taxon>
        <taxon>Neophaeococcomyces</taxon>
    </lineage>
</organism>